<dbReference type="OrthoDB" id="2986495at2"/>
<dbReference type="Pfam" id="PF02770">
    <property type="entry name" value="Acyl-CoA_dh_M"/>
    <property type="match status" value="1"/>
</dbReference>
<dbReference type="EMBL" id="VCLA01000062">
    <property type="protein sequence ID" value="MQT00138.1"/>
    <property type="molecule type" value="Genomic_DNA"/>
</dbReference>
<dbReference type="InterPro" id="IPR013786">
    <property type="entry name" value="AcylCoA_DH/ox_N"/>
</dbReference>
<dbReference type="InterPro" id="IPR037069">
    <property type="entry name" value="AcylCoA_DH/ox_N_sf"/>
</dbReference>
<evidence type="ECO:0000256" key="3">
    <source>
        <dbReference type="ARBA" id="ARBA00022630"/>
    </source>
</evidence>
<evidence type="ECO:0000256" key="4">
    <source>
        <dbReference type="ARBA" id="ARBA00022827"/>
    </source>
</evidence>
<feature type="domain" description="Acyl-CoA oxidase/dehydrogenase middle" evidence="8">
    <location>
        <begin position="144"/>
        <end position="230"/>
    </location>
</feature>
<dbReference type="InterPro" id="IPR036250">
    <property type="entry name" value="AcylCo_DH-like_C"/>
</dbReference>
<dbReference type="Proteomes" id="UP000419138">
    <property type="component" value="Unassembled WGS sequence"/>
</dbReference>
<name>A0A646KDE3_STRJU</name>
<dbReference type="Gene3D" id="1.20.140.10">
    <property type="entry name" value="Butyryl-CoA Dehydrogenase, subunit A, domain 3"/>
    <property type="match status" value="1"/>
</dbReference>
<comment type="similarity">
    <text evidence="2 5">Belongs to the acyl-CoA dehydrogenase family.</text>
</comment>
<evidence type="ECO:0000259" key="8">
    <source>
        <dbReference type="Pfam" id="PF02770"/>
    </source>
</evidence>
<dbReference type="SUPFAM" id="SSF47203">
    <property type="entry name" value="Acyl-CoA dehydrogenase C-terminal domain-like"/>
    <property type="match status" value="1"/>
</dbReference>
<keyword evidence="11" id="KW-1185">Reference proteome</keyword>
<dbReference type="Gene3D" id="2.40.110.10">
    <property type="entry name" value="Butyryl-CoA Dehydrogenase, subunit A, domain 2"/>
    <property type="match status" value="1"/>
</dbReference>
<dbReference type="InterPro" id="IPR046373">
    <property type="entry name" value="Acyl-CoA_Oxase/DH_mid-dom_sf"/>
</dbReference>
<dbReference type="Pfam" id="PF00441">
    <property type="entry name" value="Acyl-CoA_dh_1"/>
    <property type="match status" value="1"/>
</dbReference>
<dbReference type="PANTHER" id="PTHR43884:SF12">
    <property type="entry name" value="ISOVALERYL-COA DEHYDROGENASE, MITOCHONDRIAL-RELATED"/>
    <property type="match status" value="1"/>
</dbReference>
<dbReference type="Pfam" id="PF02771">
    <property type="entry name" value="Acyl-CoA_dh_N"/>
    <property type="match status" value="1"/>
</dbReference>
<dbReference type="AlphaFoldDB" id="A0A646KDE3"/>
<feature type="domain" description="Acyl-CoA dehydrogenase/oxidase N-terminal" evidence="9">
    <location>
        <begin position="31"/>
        <end position="104"/>
    </location>
</feature>
<organism evidence="10 11">
    <name type="scientific">Streptomyces jumonjinensis</name>
    <dbReference type="NCBI Taxonomy" id="1945"/>
    <lineage>
        <taxon>Bacteria</taxon>
        <taxon>Bacillati</taxon>
        <taxon>Actinomycetota</taxon>
        <taxon>Actinomycetes</taxon>
        <taxon>Kitasatosporales</taxon>
        <taxon>Streptomycetaceae</taxon>
        <taxon>Streptomyces</taxon>
    </lineage>
</organism>
<sequence length="428" mass="45255">MPIPLSLNSELRPVTANGEHMVAAVADHHDFLAEQARATDAEGRFARESVEALVDAGVFAAPAPVELGGSGVERLRDLTVITARIARADASVAVAHAMHTALAWYFARVVRFSADGDAGCLPRREWLRAIGERRMLLCSAVAERGADYWNLATTATASPDGWVVNGRKILASVSPAATHFYCRLRAERGGGRHLASAMIPASTPGVRVEDDWQGLGLRGSGSGSVLFEGCVIPDEALMVRGPWGRRDPAMLEGRAVSGMGLNGVYLGLAEAARDHALRALATGTPSGRARVRSAAVKTAVAEMETALTAARGTLGAGLRDFDAQLLLNRPRSVTAETGRAMMKECQTVSLVVGRAAREVVDHAMTLTGGASYTAGHPLARAYRDVRAAPFMPPYSPPEEAVDFLADTTLGEPPPPRADGASLPVRRTD</sequence>
<keyword evidence="5" id="KW-0560">Oxidoreductase</keyword>
<protein>
    <submittedName>
        <fullName evidence="10">Acyl-CoA dehydrogenase family protein</fullName>
    </submittedName>
</protein>
<dbReference type="InterPro" id="IPR006091">
    <property type="entry name" value="Acyl-CoA_Oxase/DH_mid-dom"/>
</dbReference>
<dbReference type="Gene3D" id="1.10.540.10">
    <property type="entry name" value="Acyl-CoA dehydrogenase/oxidase, N-terminal domain"/>
    <property type="match status" value="1"/>
</dbReference>
<dbReference type="PANTHER" id="PTHR43884">
    <property type="entry name" value="ACYL-COA DEHYDROGENASE"/>
    <property type="match status" value="1"/>
</dbReference>
<dbReference type="RefSeq" id="WP_153521616.1">
    <property type="nucleotide sequence ID" value="NZ_JBEPDZ010000018.1"/>
</dbReference>
<dbReference type="PIRSF" id="PIRSF016578">
    <property type="entry name" value="HsaA"/>
    <property type="match status" value="1"/>
</dbReference>
<keyword evidence="3 5" id="KW-0285">Flavoprotein</keyword>
<dbReference type="GO" id="GO:0003995">
    <property type="term" value="F:acyl-CoA dehydrogenase activity"/>
    <property type="evidence" value="ECO:0007669"/>
    <property type="project" value="TreeGrafter"/>
</dbReference>
<dbReference type="SUPFAM" id="SSF56645">
    <property type="entry name" value="Acyl-CoA dehydrogenase NM domain-like"/>
    <property type="match status" value="1"/>
</dbReference>
<dbReference type="CDD" id="cd00567">
    <property type="entry name" value="ACAD"/>
    <property type="match status" value="1"/>
</dbReference>
<evidence type="ECO:0000313" key="11">
    <source>
        <dbReference type="Proteomes" id="UP000419138"/>
    </source>
</evidence>
<comment type="caution">
    <text evidence="10">The sequence shown here is derived from an EMBL/GenBank/DDBJ whole genome shotgun (WGS) entry which is preliminary data.</text>
</comment>
<evidence type="ECO:0000313" key="10">
    <source>
        <dbReference type="EMBL" id="MQT00138.1"/>
    </source>
</evidence>
<feature type="domain" description="Acyl-CoA dehydrogenase/oxidase C-terminal" evidence="7">
    <location>
        <begin position="264"/>
        <end position="389"/>
    </location>
</feature>
<evidence type="ECO:0000259" key="7">
    <source>
        <dbReference type="Pfam" id="PF00441"/>
    </source>
</evidence>
<evidence type="ECO:0000256" key="2">
    <source>
        <dbReference type="ARBA" id="ARBA00009347"/>
    </source>
</evidence>
<accession>A0A646KDE3</accession>
<evidence type="ECO:0000259" key="9">
    <source>
        <dbReference type="Pfam" id="PF02771"/>
    </source>
</evidence>
<proteinExistence type="inferred from homology"/>
<feature type="region of interest" description="Disordered" evidence="6">
    <location>
        <begin position="405"/>
        <end position="428"/>
    </location>
</feature>
<dbReference type="GO" id="GO:0050660">
    <property type="term" value="F:flavin adenine dinucleotide binding"/>
    <property type="evidence" value="ECO:0007669"/>
    <property type="project" value="InterPro"/>
</dbReference>
<evidence type="ECO:0000256" key="1">
    <source>
        <dbReference type="ARBA" id="ARBA00001974"/>
    </source>
</evidence>
<evidence type="ECO:0000256" key="6">
    <source>
        <dbReference type="SAM" id="MobiDB-lite"/>
    </source>
</evidence>
<gene>
    <name evidence="10" type="ORF">FF041_07860</name>
</gene>
<reference evidence="10 11" key="1">
    <citation type="submission" date="2019-05" db="EMBL/GenBank/DDBJ databases">
        <title>Comparative genomics and metabolomics analyses of clavulanic acid producing Streptomyces species provides insight into specialized metabolism and evolution of beta-lactam biosynthetic gene clusters.</title>
        <authorList>
            <person name="Moore M.A."/>
            <person name="Cruz-Morales P."/>
            <person name="Barona Gomez F."/>
            <person name="Kapil T."/>
        </authorList>
    </citation>
    <scope>NUCLEOTIDE SEQUENCE [LARGE SCALE GENOMIC DNA]</scope>
    <source>
        <strain evidence="10 11">NRRL 5741</strain>
    </source>
</reference>
<comment type="cofactor">
    <cofactor evidence="1 5">
        <name>FAD</name>
        <dbReference type="ChEBI" id="CHEBI:57692"/>
    </cofactor>
</comment>
<evidence type="ECO:0000256" key="5">
    <source>
        <dbReference type="RuleBase" id="RU362125"/>
    </source>
</evidence>
<keyword evidence="4 5" id="KW-0274">FAD</keyword>
<dbReference type="InterPro" id="IPR009100">
    <property type="entry name" value="AcylCoA_DH/oxidase_NM_dom_sf"/>
</dbReference>
<dbReference type="InterPro" id="IPR009075">
    <property type="entry name" value="AcylCo_DH/oxidase_C"/>
</dbReference>